<keyword evidence="1" id="KW-0732">Signal</keyword>
<gene>
    <name evidence="2" type="ORF">ASR47_1007230</name>
</gene>
<sequence length="161" mass="17070">MKSLLLVLLLAGAGLTAQAAKVTTPASADQPPSFFAPLEDIPGVLPWSLLSKATTVKAKGGRMVPKYTAEITALDQSEVKVQGFMMPLQPGQKQKHFLLTVTSASCPFCLPAGPEGVVEINSKAPVKFTYAPMIMSGKMTVLKSDSMGLYYRINDASLVAP</sequence>
<dbReference type="Pfam" id="PF11736">
    <property type="entry name" value="DUF3299"/>
    <property type="match status" value="1"/>
</dbReference>
<keyword evidence="3" id="KW-1185">Reference proteome</keyword>
<dbReference type="Proteomes" id="UP000092713">
    <property type="component" value="Unassembled WGS sequence"/>
</dbReference>
<dbReference type="Gene3D" id="2.40.50.870">
    <property type="entry name" value="Protein of unknown function (DUF3299)"/>
    <property type="match status" value="1"/>
</dbReference>
<accession>A0A1A7C1N0</accession>
<dbReference type="InterPro" id="IPR021727">
    <property type="entry name" value="DUF3299"/>
</dbReference>
<feature type="chain" id="PRO_5008355584" description="DUF3299 domain-containing protein" evidence="1">
    <location>
        <begin position="20"/>
        <end position="161"/>
    </location>
</feature>
<evidence type="ECO:0000313" key="3">
    <source>
        <dbReference type="Proteomes" id="UP000092713"/>
    </source>
</evidence>
<evidence type="ECO:0008006" key="4">
    <source>
        <dbReference type="Google" id="ProtNLM"/>
    </source>
</evidence>
<dbReference type="OrthoDB" id="5793250at2"/>
<reference evidence="2 3" key="1">
    <citation type="submission" date="2016-04" db="EMBL/GenBank/DDBJ databases">
        <title>Draft genome sequence of Janthinobacterium psychrotolerans sp. nov., isolated from freshwater sediments in Denmark.</title>
        <authorList>
            <person name="Gong X."/>
            <person name="Skrivergaard S."/>
            <person name="Korsgaard B.S."/>
            <person name="Schreiber L."/>
            <person name="Marshall I.P."/>
            <person name="Finster K."/>
            <person name="Schramm A."/>
        </authorList>
    </citation>
    <scope>NUCLEOTIDE SEQUENCE [LARGE SCALE GENOMIC DNA]</scope>
    <source>
        <strain evidence="2 3">S3-2</strain>
    </source>
</reference>
<name>A0A1A7C1N0_9BURK</name>
<proteinExistence type="predicted"/>
<dbReference type="PATRIC" id="fig|1747903.4.peg.2477"/>
<dbReference type="AlphaFoldDB" id="A0A1A7C1N0"/>
<evidence type="ECO:0000313" key="2">
    <source>
        <dbReference type="EMBL" id="OBV38914.1"/>
    </source>
</evidence>
<dbReference type="RefSeq" id="WP_065308619.1">
    <property type="nucleotide sequence ID" value="NZ_LOCQ01000056.1"/>
</dbReference>
<feature type="signal peptide" evidence="1">
    <location>
        <begin position="1"/>
        <end position="19"/>
    </location>
</feature>
<dbReference type="EMBL" id="LOCQ01000056">
    <property type="protein sequence ID" value="OBV38914.1"/>
    <property type="molecule type" value="Genomic_DNA"/>
</dbReference>
<dbReference type="STRING" id="1747903.ASR47_1007230"/>
<evidence type="ECO:0000256" key="1">
    <source>
        <dbReference type="SAM" id="SignalP"/>
    </source>
</evidence>
<comment type="caution">
    <text evidence="2">The sequence shown here is derived from an EMBL/GenBank/DDBJ whole genome shotgun (WGS) entry which is preliminary data.</text>
</comment>
<organism evidence="2 3">
    <name type="scientific">Janthinobacterium psychrotolerans</name>
    <dbReference type="NCBI Taxonomy" id="1747903"/>
    <lineage>
        <taxon>Bacteria</taxon>
        <taxon>Pseudomonadati</taxon>
        <taxon>Pseudomonadota</taxon>
        <taxon>Betaproteobacteria</taxon>
        <taxon>Burkholderiales</taxon>
        <taxon>Oxalobacteraceae</taxon>
        <taxon>Janthinobacterium</taxon>
    </lineage>
</organism>
<protein>
    <recommendedName>
        <fullName evidence="4">DUF3299 domain-containing protein</fullName>
    </recommendedName>
</protein>